<reference evidence="2" key="1">
    <citation type="submission" date="2016-10" db="EMBL/GenBank/DDBJ databases">
        <authorList>
            <person name="Varghese N."/>
            <person name="Submissions S."/>
        </authorList>
    </citation>
    <scope>NUCLEOTIDE SEQUENCE [LARGE SCALE GENOMIC DNA]</scope>
    <source>
        <strain evidence="2">DSM 24729</strain>
    </source>
</reference>
<sequence>MTPLSNSDTYKNSLEIIQKEVNEVAGIYHQIRPPLSNSRITSNQKKLNDTRSLSFKFNPLIIFIDYLGWDFI</sequence>
<accession>A0A1G7L3S6</accession>
<proteinExistence type="predicted"/>
<evidence type="ECO:0000313" key="1">
    <source>
        <dbReference type="EMBL" id="SDF44006.1"/>
    </source>
</evidence>
<dbReference type="Proteomes" id="UP000182114">
    <property type="component" value="Unassembled WGS sequence"/>
</dbReference>
<dbReference type="EMBL" id="FNBD01000015">
    <property type="protein sequence ID" value="SDF44006.1"/>
    <property type="molecule type" value="Genomic_DNA"/>
</dbReference>
<evidence type="ECO:0000313" key="2">
    <source>
        <dbReference type="Proteomes" id="UP000182114"/>
    </source>
</evidence>
<protein>
    <submittedName>
        <fullName evidence="1">Uncharacterized protein</fullName>
    </submittedName>
</protein>
<name>A0A1G7L3S6_9FLAO</name>
<organism evidence="1 2">
    <name type="scientific">Cellulophaga baltica</name>
    <dbReference type="NCBI Taxonomy" id="76594"/>
    <lineage>
        <taxon>Bacteria</taxon>
        <taxon>Pseudomonadati</taxon>
        <taxon>Bacteroidota</taxon>
        <taxon>Flavobacteriia</taxon>
        <taxon>Flavobacteriales</taxon>
        <taxon>Flavobacteriaceae</taxon>
        <taxon>Cellulophaga</taxon>
    </lineage>
</organism>
<gene>
    <name evidence="1" type="ORF">SAMN04487992_11553</name>
</gene>
<keyword evidence="2" id="KW-1185">Reference proteome</keyword>
<dbReference type="AlphaFoldDB" id="A0A1G7L3S6"/>